<evidence type="ECO:0008006" key="4">
    <source>
        <dbReference type="Google" id="ProtNLM"/>
    </source>
</evidence>
<reference evidence="2 3" key="1">
    <citation type="journal article" date="2015" name="Proc. Natl. Acad. Sci. U.S.A.">
        <title>Expanded metabolic versatility of ubiquitous nitrite-oxidizing bacteria from the genus Nitrospira.</title>
        <authorList>
            <person name="Koch H."/>
            <person name="Lucker S."/>
            <person name="Albertsen M."/>
            <person name="Kitzinger K."/>
            <person name="Herbold C."/>
            <person name="Spieck E."/>
            <person name="Nielsen P.H."/>
            <person name="Wagner M."/>
            <person name="Daims H."/>
        </authorList>
    </citation>
    <scope>NUCLEOTIDE SEQUENCE [LARGE SCALE GENOMIC DNA]</scope>
    <source>
        <strain evidence="2 3">NSP M-1</strain>
    </source>
</reference>
<protein>
    <recommendedName>
        <fullName evidence="4">Outer membrane protein beta-barrel domain-containing protein</fullName>
    </recommendedName>
</protein>
<keyword evidence="3" id="KW-1185">Reference proteome</keyword>
<dbReference type="SUPFAM" id="SSF56925">
    <property type="entry name" value="OMPA-like"/>
    <property type="match status" value="1"/>
</dbReference>
<dbReference type="InterPro" id="IPR011250">
    <property type="entry name" value="OMP/PagP_B-barrel"/>
</dbReference>
<accession>A0A0K2G6S3</accession>
<sequence length="253" mass="27723">MRRALICAPLLAALLTALPLNEAQAERKWEFSFGAFGGRAYHANTTARFNYAITPAGFEPVDAKAIGLNFDNSDSFGAKLTAWYLPRRLSWQPQIGVELDWTSFTADLQPQTVPGEGVGKMSGLPLGAMTFGSTSEFAVNQLAVNLLFRYPIWATTDMPQGRWYPYVGIGGGVQRARLTESSTGHRETSYSPAFQGLVGAKIFLVKNLAVFGEFKWTQAWHSFNFAGLGLPSDYKERYTIATGHVVGGVALHF</sequence>
<dbReference type="Gene3D" id="2.40.160.20">
    <property type="match status" value="1"/>
</dbReference>
<evidence type="ECO:0000313" key="2">
    <source>
        <dbReference type="EMBL" id="ALA56648.1"/>
    </source>
</evidence>
<dbReference type="RefSeq" id="WP_053378105.1">
    <property type="nucleotide sequence ID" value="NZ_CP011801.1"/>
</dbReference>
<proteinExistence type="predicted"/>
<dbReference type="EMBL" id="CP011801">
    <property type="protein sequence ID" value="ALA56648.1"/>
    <property type="molecule type" value="Genomic_DNA"/>
</dbReference>
<feature type="signal peptide" evidence="1">
    <location>
        <begin position="1"/>
        <end position="25"/>
    </location>
</feature>
<evidence type="ECO:0000313" key="3">
    <source>
        <dbReference type="Proteomes" id="UP000069205"/>
    </source>
</evidence>
<name>A0A0K2G6S3_NITMO</name>
<evidence type="ECO:0000256" key="1">
    <source>
        <dbReference type="SAM" id="SignalP"/>
    </source>
</evidence>
<keyword evidence="1" id="KW-0732">Signal</keyword>
<dbReference type="OrthoDB" id="9784581at2"/>
<organism evidence="2 3">
    <name type="scientific">Nitrospira moscoviensis</name>
    <dbReference type="NCBI Taxonomy" id="42253"/>
    <lineage>
        <taxon>Bacteria</taxon>
        <taxon>Pseudomonadati</taxon>
        <taxon>Nitrospirota</taxon>
        <taxon>Nitrospiria</taxon>
        <taxon>Nitrospirales</taxon>
        <taxon>Nitrospiraceae</taxon>
        <taxon>Nitrospira</taxon>
    </lineage>
</organism>
<feature type="chain" id="PRO_5005476750" description="Outer membrane protein beta-barrel domain-containing protein" evidence="1">
    <location>
        <begin position="26"/>
        <end position="253"/>
    </location>
</feature>
<dbReference type="KEGG" id="nmv:NITMOv2_0209"/>
<dbReference type="AlphaFoldDB" id="A0A0K2G6S3"/>
<dbReference type="Proteomes" id="UP000069205">
    <property type="component" value="Chromosome"/>
</dbReference>
<dbReference type="PATRIC" id="fig|42253.5.peg.201"/>
<gene>
    <name evidence="2" type="ORF">NITMOv2_0209</name>
</gene>